<evidence type="ECO:0000313" key="3">
    <source>
        <dbReference type="Proteomes" id="UP000294558"/>
    </source>
</evidence>
<accession>A0A4R7I1W9</accession>
<dbReference type="Pfam" id="PF13223">
    <property type="entry name" value="DUF4031"/>
    <property type="match status" value="1"/>
</dbReference>
<keyword evidence="3" id="KW-1185">Reference proteome</keyword>
<dbReference type="AlphaFoldDB" id="A0A4R7I1W9"/>
<gene>
    <name evidence="2" type="ORF">BDK89_3188</name>
</gene>
<name>A0A4R7I1W9_9ACTN</name>
<proteinExistence type="predicted"/>
<dbReference type="RefSeq" id="WP_133869862.1">
    <property type="nucleotide sequence ID" value="NZ_SOAU01000001.1"/>
</dbReference>
<sequence length="103" mass="11749">MTILIDEARWWFRGRKWCHLVSDESLDELHAFADANGIPRRGFQGDHYDIPDEYRAELIDNGATVVESRELVRRLRAAGLRLTPSERRARASAAAHPPDHADS</sequence>
<dbReference type="OrthoDB" id="9808993at2"/>
<evidence type="ECO:0000313" key="2">
    <source>
        <dbReference type="EMBL" id="TDT17577.1"/>
    </source>
</evidence>
<dbReference type="Proteomes" id="UP000294558">
    <property type="component" value="Unassembled WGS sequence"/>
</dbReference>
<reference evidence="2 3" key="1">
    <citation type="submission" date="2019-03" db="EMBL/GenBank/DDBJ databases">
        <title>Sequencing the genomes of 1000 actinobacteria strains.</title>
        <authorList>
            <person name="Klenk H.-P."/>
        </authorList>
    </citation>
    <scope>NUCLEOTIDE SEQUENCE [LARGE SCALE GENOMIC DNA]</scope>
    <source>
        <strain evidence="2 3">DSM 18936</strain>
    </source>
</reference>
<dbReference type="InterPro" id="IPR025109">
    <property type="entry name" value="DUF4031"/>
</dbReference>
<comment type="caution">
    <text evidence="2">The sequence shown here is derived from an EMBL/GenBank/DDBJ whole genome shotgun (WGS) entry which is preliminary data.</text>
</comment>
<dbReference type="EMBL" id="SOAU01000001">
    <property type="protein sequence ID" value="TDT17577.1"/>
    <property type="molecule type" value="Genomic_DNA"/>
</dbReference>
<feature type="domain" description="DUF4031" evidence="1">
    <location>
        <begin position="3"/>
        <end position="77"/>
    </location>
</feature>
<organism evidence="2 3">
    <name type="scientific">Ilumatobacter fluminis</name>
    <dbReference type="NCBI Taxonomy" id="467091"/>
    <lineage>
        <taxon>Bacteria</taxon>
        <taxon>Bacillati</taxon>
        <taxon>Actinomycetota</taxon>
        <taxon>Acidimicrobiia</taxon>
        <taxon>Acidimicrobiales</taxon>
        <taxon>Ilumatobacteraceae</taxon>
        <taxon>Ilumatobacter</taxon>
    </lineage>
</organism>
<protein>
    <submittedName>
        <fullName evidence="2">Uncharacterized protein DUF4031</fullName>
    </submittedName>
</protein>
<evidence type="ECO:0000259" key="1">
    <source>
        <dbReference type="Pfam" id="PF13223"/>
    </source>
</evidence>